<name>A0ABN6JZP2_9BURK</name>
<dbReference type="Proteomes" id="UP001319874">
    <property type="component" value="Chromosome 4"/>
</dbReference>
<dbReference type="EMBL" id="AP024958">
    <property type="protein sequence ID" value="BCZ85242.1"/>
    <property type="molecule type" value="Genomic_DNA"/>
</dbReference>
<keyword evidence="2" id="KW-1185">Reference proteome</keyword>
<sequence>MDDLDAWAPGLVPTTDVKRAMDLIADADATRGTFGNYVVQLAAVRAAPKPRPSGALWIPIEGYPTTLQTGSFNLYVAFVDHVRQRLNAPGDRERLAHFTAYLQSFAERTDLCYLGTIEPAFIAIRSEIKVTTRSLFGPWLLGKAGDRIITAYGLGVDIDEAEAAKYPCANTVTTWTQTRLKDGTLQTP</sequence>
<organism evidence="1 2">
    <name type="scientific">Paraburkholderia terrae</name>
    <dbReference type="NCBI Taxonomy" id="311230"/>
    <lineage>
        <taxon>Bacteria</taxon>
        <taxon>Pseudomonadati</taxon>
        <taxon>Pseudomonadota</taxon>
        <taxon>Betaproteobacteria</taxon>
        <taxon>Burkholderiales</taxon>
        <taxon>Burkholderiaceae</taxon>
        <taxon>Paraburkholderia</taxon>
    </lineage>
</organism>
<proteinExistence type="predicted"/>
<reference evidence="1 2" key="1">
    <citation type="journal article" date="2022" name="Front. Microbiol.">
        <title>Identification and characterization of a novel class of self-sufficient cytochrome P450 hydroxylase involved in cyclohexanecarboxylate degradation in Paraburkholderia terrae strain KU-64.</title>
        <authorList>
            <person name="Yamamoto T."/>
            <person name="Hasegawa Y."/>
            <person name="Iwaki H."/>
        </authorList>
    </citation>
    <scope>NUCLEOTIDE SEQUENCE [LARGE SCALE GENOMIC DNA]</scope>
    <source>
        <strain evidence="1 2">KU-64</strain>
    </source>
</reference>
<protein>
    <submittedName>
        <fullName evidence="1">Uncharacterized protein</fullName>
    </submittedName>
</protein>
<gene>
    <name evidence="1" type="ORF">PTKU64_89170</name>
</gene>
<evidence type="ECO:0000313" key="2">
    <source>
        <dbReference type="Proteomes" id="UP001319874"/>
    </source>
</evidence>
<evidence type="ECO:0000313" key="1">
    <source>
        <dbReference type="EMBL" id="BCZ85242.1"/>
    </source>
</evidence>
<accession>A0ABN6JZP2</accession>